<name>A0A3Q8I1T3_9BACT</name>
<feature type="transmembrane region" description="Helical" evidence="7">
    <location>
        <begin position="474"/>
        <end position="495"/>
    </location>
</feature>
<comment type="subcellular location">
    <subcellularLocation>
        <location evidence="1">Membrane</location>
        <topology evidence="1">Multi-pass membrane protein</topology>
    </subcellularLocation>
</comment>
<dbReference type="SUPFAM" id="SSF56784">
    <property type="entry name" value="HAD-like"/>
    <property type="match status" value="1"/>
</dbReference>
<feature type="transmembrane region" description="Helical" evidence="7">
    <location>
        <begin position="286"/>
        <end position="308"/>
    </location>
</feature>
<feature type="compositionally biased region" description="Low complexity" evidence="6">
    <location>
        <begin position="12"/>
        <end position="24"/>
    </location>
</feature>
<dbReference type="AlphaFoldDB" id="A0A3Q8I1T3"/>
<dbReference type="GO" id="GO:0005886">
    <property type="term" value="C:plasma membrane"/>
    <property type="evidence" value="ECO:0007669"/>
    <property type="project" value="TreeGrafter"/>
</dbReference>
<dbReference type="GO" id="GO:0009247">
    <property type="term" value="P:glycolipid biosynthetic process"/>
    <property type="evidence" value="ECO:0007669"/>
    <property type="project" value="TreeGrafter"/>
</dbReference>
<dbReference type="InterPro" id="IPR044878">
    <property type="entry name" value="UbiA_sf"/>
</dbReference>
<evidence type="ECO:0000256" key="2">
    <source>
        <dbReference type="ARBA" id="ARBA00022475"/>
    </source>
</evidence>
<dbReference type="EMBL" id="MH908881">
    <property type="protein sequence ID" value="AYM52654.1"/>
    <property type="molecule type" value="Genomic_DNA"/>
</dbReference>
<dbReference type="InterPro" id="IPR039653">
    <property type="entry name" value="Prenyltransferase"/>
</dbReference>
<feature type="transmembrane region" description="Helical" evidence="7">
    <location>
        <begin position="337"/>
        <end position="358"/>
    </location>
</feature>
<accession>A0A3Q8I1T3</accession>
<feature type="transmembrane region" description="Helical" evidence="7">
    <location>
        <begin position="409"/>
        <end position="429"/>
    </location>
</feature>
<dbReference type="CDD" id="cd13963">
    <property type="entry name" value="PT_UbiA_2"/>
    <property type="match status" value="1"/>
</dbReference>
<proteinExistence type="predicted"/>
<dbReference type="NCBIfam" id="NF006088">
    <property type="entry name" value="PRK08238.1"/>
    <property type="match status" value="1"/>
</dbReference>
<evidence type="ECO:0000256" key="6">
    <source>
        <dbReference type="SAM" id="MobiDB-lite"/>
    </source>
</evidence>
<feature type="transmembrane region" description="Helical" evidence="7">
    <location>
        <begin position="364"/>
        <end position="380"/>
    </location>
</feature>
<dbReference type="InterPro" id="IPR036412">
    <property type="entry name" value="HAD-like_sf"/>
</dbReference>
<dbReference type="Gene3D" id="3.40.50.1000">
    <property type="entry name" value="HAD superfamily/HAD-like"/>
    <property type="match status" value="1"/>
</dbReference>
<keyword evidence="2" id="KW-1003">Cell membrane</keyword>
<evidence type="ECO:0000256" key="4">
    <source>
        <dbReference type="ARBA" id="ARBA00022989"/>
    </source>
</evidence>
<sequence>MNSSDGAGLGYASAPPMQPSAAQPDTLETPLAVELEGALVRTDTLHEGLVRLLKRNPLWLLLVPLWFLKGRAHLRAEVARRAPLDASHLPYNEPLVAFLTEEKARGRRLVLVTAAHRDVAEAVAAHLGLFAEVHASDEAGELHGPSKLAKLREALGTFDYAGREAADLPVWREARGGAVVHAAPGVVREVQGLGRPVRVFERPPAGVRKLVKALRVHQWAKNVLVFVPLMAAHKGFQLHLLWHTLLGFVAFSLCASSVYVLNDLLDLDSDRRHPTKRKRPFAAGDLSVRTGALLAPVLLAAGAALAVWLLPLPFVALLATYYAITLAYSLHLKQVMVLDVLVLAGLYTVRIFGGSLAVGVPTSSWLLTFSMFLFLSLALVKRLSEMRRLRLSNEAAAPGRGYLASDYELLASLGVASGYMSVLVLALYITSKEVTALYGSPERLWLLCPVMLYWVSRVWLLAHRGQVNEDPLVFALRDKVSYAVGIVAALVLFAAT</sequence>
<dbReference type="Pfam" id="PF12710">
    <property type="entry name" value="HAD"/>
    <property type="match status" value="1"/>
</dbReference>
<keyword evidence="3 7" id="KW-0812">Transmembrane</keyword>
<protein>
    <submittedName>
        <fullName evidence="8">Transmembrane protein</fullName>
    </submittedName>
</protein>
<reference evidence="8" key="1">
    <citation type="journal article" date="2018" name="J. Ind. Microbiol. Biotechnol.">
        <title>Genome mining reveals uncommon alkylpyrones as type III PKS products from myxobacteria.</title>
        <authorList>
            <person name="Hug J.J."/>
            <person name="Panter F."/>
            <person name="Krug D."/>
            <person name="Muller R."/>
        </authorList>
    </citation>
    <scope>NUCLEOTIDE SEQUENCE</scope>
    <source>
        <strain evidence="8">MCy10622</strain>
    </source>
</reference>
<feature type="transmembrane region" description="Helical" evidence="7">
    <location>
        <begin position="444"/>
        <end position="462"/>
    </location>
</feature>
<keyword evidence="4 7" id="KW-1133">Transmembrane helix</keyword>
<dbReference type="InterPro" id="IPR000537">
    <property type="entry name" value="UbiA_prenyltransferase"/>
</dbReference>
<dbReference type="InterPro" id="IPR023214">
    <property type="entry name" value="HAD_sf"/>
</dbReference>
<feature type="region of interest" description="Disordered" evidence="6">
    <location>
        <begin position="1"/>
        <end position="25"/>
    </location>
</feature>
<dbReference type="GO" id="GO:0016765">
    <property type="term" value="F:transferase activity, transferring alkyl or aryl (other than methyl) groups"/>
    <property type="evidence" value="ECO:0007669"/>
    <property type="project" value="InterPro"/>
</dbReference>
<dbReference type="PANTHER" id="PTHR11048">
    <property type="entry name" value="PRENYLTRANSFERASES"/>
    <property type="match status" value="1"/>
</dbReference>
<feature type="transmembrane region" description="Helical" evidence="7">
    <location>
        <begin position="314"/>
        <end position="330"/>
    </location>
</feature>
<evidence type="ECO:0000256" key="3">
    <source>
        <dbReference type="ARBA" id="ARBA00022692"/>
    </source>
</evidence>
<keyword evidence="5 7" id="KW-0472">Membrane</keyword>
<dbReference type="Gene3D" id="1.10.357.140">
    <property type="entry name" value="UbiA prenyltransferase"/>
    <property type="match status" value="1"/>
</dbReference>
<dbReference type="PANTHER" id="PTHR11048:SF5">
    <property type="entry name" value="DECAPRENYL-PHOSPHATE PHOSPHORIBOSYLTRANSFERASE"/>
    <property type="match status" value="1"/>
</dbReference>
<evidence type="ECO:0000256" key="5">
    <source>
        <dbReference type="ARBA" id="ARBA00023136"/>
    </source>
</evidence>
<evidence type="ECO:0000256" key="7">
    <source>
        <dbReference type="SAM" id="Phobius"/>
    </source>
</evidence>
<evidence type="ECO:0000313" key="8">
    <source>
        <dbReference type="EMBL" id="AYM52654.1"/>
    </source>
</evidence>
<organism evidence="8">
    <name type="scientific">Aggregicoccus edonensis</name>
    <dbReference type="NCBI Taxonomy" id="1450165"/>
    <lineage>
        <taxon>Bacteria</taxon>
        <taxon>Pseudomonadati</taxon>
        <taxon>Myxococcota</taxon>
        <taxon>Myxococcia</taxon>
        <taxon>Myxococcales</taxon>
        <taxon>Cystobacterineae</taxon>
        <taxon>Myxococcaceae</taxon>
        <taxon>Aggregicoccus</taxon>
    </lineage>
</organism>
<feature type="transmembrane region" description="Helical" evidence="7">
    <location>
        <begin position="240"/>
        <end position="265"/>
    </location>
</feature>
<evidence type="ECO:0000256" key="1">
    <source>
        <dbReference type="ARBA" id="ARBA00004141"/>
    </source>
</evidence>
<dbReference type="Pfam" id="PF01040">
    <property type="entry name" value="UbiA"/>
    <property type="match status" value="1"/>
</dbReference>